<proteinExistence type="predicted"/>
<dbReference type="AlphaFoldDB" id="A0AAD9IG92"/>
<evidence type="ECO:0000256" key="1">
    <source>
        <dbReference type="SAM" id="MobiDB-lite"/>
    </source>
</evidence>
<feature type="region of interest" description="Disordered" evidence="1">
    <location>
        <begin position="105"/>
        <end position="143"/>
    </location>
</feature>
<protein>
    <submittedName>
        <fullName evidence="2">Uncharacterized protein</fullName>
    </submittedName>
</protein>
<accession>A0AAD9IG92</accession>
<keyword evidence="3" id="KW-1185">Reference proteome</keyword>
<feature type="compositionally biased region" description="Low complexity" evidence="1">
    <location>
        <begin position="38"/>
        <end position="67"/>
    </location>
</feature>
<organism evidence="2 3">
    <name type="scientific">Prototheca wickerhamii</name>
    <dbReference type="NCBI Taxonomy" id="3111"/>
    <lineage>
        <taxon>Eukaryota</taxon>
        <taxon>Viridiplantae</taxon>
        <taxon>Chlorophyta</taxon>
        <taxon>core chlorophytes</taxon>
        <taxon>Trebouxiophyceae</taxon>
        <taxon>Chlorellales</taxon>
        <taxon>Chlorellaceae</taxon>
        <taxon>Prototheca</taxon>
    </lineage>
</organism>
<dbReference type="EMBL" id="JASFZW010000005">
    <property type="protein sequence ID" value="KAK2077899.1"/>
    <property type="molecule type" value="Genomic_DNA"/>
</dbReference>
<feature type="region of interest" description="Disordered" evidence="1">
    <location>
        <begin position="166"/>
        <end position="204"/>
    </location>
</feature>
<evidence type="ECO:0000313" key="2">
    <source>
        <dbReference type="EMBL" id="KAK2077899.1"/>
    </source>
</evidence>
<name>A0AAD9IG92_PROWI</name>
<gene>
    <name evidence="2" type="ORF">QBZ16_003767</name>
</gene>
<dbReference type="Proteomes" id="UP001255856">
    <property type="component" value="Unassembled WGS sequence"/>
</dbReference>
<feature type="compositionally biased region" description="Low complexity" evidence="1">
    <location>
        <begin position="170"/>
        <end position="192"/>
    </location>
</feature>
<reference evidence="2" key="1">
    <citation type="submission" date="2021-01" db="EMBL/GenBank/DDBJ databases">
        <authorList>
            <person name="Eckstrom K.M.E."/>
        </authorList>
    </citation>
    <scope>NUCLEOTIDE SEQUENCE</scope>
    <source>
        <strain evidence="2">UVCC 0001</strain>
    </source>
</reference>
<sequence length="303" mass="30009">MGRSALRPLGSARPQGPHPGSTPPAGSITVGSTPRHGSLGSFRRPSWSSSSLRGSGALLGPASGSGPMTVGYSVSPLLSASLEALLRADGTGHGAVIASYLGRPLEGADDASTTSSSGLSRRREPPALAGSAEAVPGTASVAPETQLSAVRASSTADEDLSLDALPLCSRPTARPARGAAGTAARRWRAGGPSTAPPSRGGPVYLVAGGGWQGATARPEGAEGPGVPAQAVGEVDAASSPAPGAEPHDLDATVGALVRLLRDAPPLHAAAAEREAEAGAALTVGQGLTRLEELAREFQAQSAW</sequence>
<evidence type="ECO:0000313" key="3">
    <source>
        <dbReference type="Proteomes" id="UP001255856"/>
    </source>
</evidence>
<feature type="region of interest" description="Disordered" evidence="1">
    <location>
        <begin position="1"/>
        <end position="71"/>
    </location>
</feature>
<comment type="caution">
    <text evidence="2">The sequence shown here is derived from an EMBL/GenBank/DDBJ whole genome shotgun (WGS) entry which is preliminary data.</text>
</comment>